<dbReference type="InterPro" id="IPR006204">
    <property type="entry name" value="GHMP_kinase_N_dom"/>
</dbReference>
<sequence length="325" mass="34471">MPLSDANHPVAPINPGGVAPRPLQVGFGKAMAHHGEILQGVFPDGHGKLHRGLLTLPLPGKTSHVTFWPDNGKGIRTRPEGRSKAARAARLALDELGHPGAEGSLTIESAIPHGCGYGSSTADVVASIRAVAAAARAQISRSTICRLAVAAEVATDAIVFEGQAVVFAHRQGVVLEYLPGDYPPLYVVGFASPDDAPVETVEMPPAHYSGTEIETFRMLRGHLRHAIAQQDAHSIARVATASARINQRHLPKRRFDDFLRLAETGGACGVQVAHSGNRMGILLDARDDDSADRAESIARAAQKDGFTDIIRFAVNADGAPTWVLE</sequence>
<dbReference type="Proteomes" id="UP000298649">
    <property type="component" value="Chromosome linear"/>
</dbReference>
<dbReference type="InterPro" id="IPR014721">
    <property type="entry name" value="Ribsml_uS5_D2-typ_fold_subgr"/>
</dbReference>
<dbReference type="EMBL" id="CP039923">
    <property type="protein sequence ID" value="QCL96701.1"/>
    <property type="molecule type" value="Genomic_DNA"/>
</dbReference>
<gene>
    <name evidence="3" type="ORF">CFBP7129_21215</name>
</gene>
<dbReference type="RefSeq" id="WP_082065925.1">
    <property type="nucleotide sequence ID" value="NZ_CP039923.1"/>
</dbReference>
<evidence type="ECO:0000313" key="3">
    <source>
        <dbReference type="EMBL" id="QCL96701.1"/>
    </source>
</evidence>
<dbReference type="Gene3D" id="3.30.230.10">
    <property type="match status" value="1"/>
</dbReference>
<evidence type="ECO:0000256" key="1">
    <source>
        <dbReference type="ARBA" id="ARBA00022777"/>
    </source>
</evidence>
<keyword evidence="1 3" id="KW-0418">Kinase</keyword>
<dbReference type="InterPro" id="IPR012363">
    <property type="entry name" value="PduX"/>
</dbReference>
<protein>
    <submittedName>
        <fullName evidence="3">Kinase</fullName>
    </submittedName>
</protein>
<name>A0A4D7YGW4_AGRTU</name>
<proteinExistence type="predicted"/>
<organism evidence="3 4">
    <name type="scientific">Agrobacterium tumefaciens</name>
    <dbReference type="NCBI Taxonomy" id="358"/>
    <lineage>
        <taxon>Bacteria</taxon>
        <taxon>Pseudomonadati</taxon>
        <taxon>Pseudomonadota</taxon>
        <taxon>Alphaproteobacteria</taxon>
        <taxon>Hyphomicrobiales</taxon>
        <taxon>Rhizobiaceae</taxon>
        <taxon>Rhizobium/Agrobacterium group</taxon>
        <taxon>Agrobacterium</taxon>
        <taxon>Agrobacterium tumefaciens complex</taxon>
    </lineage>
</organism>
<dbReference type="InterPro" id="IPR020568">
    <property type="entry name" value="Ribosomal_Su5_D2-typ_SF"/>
</dbReference>
<dbReference type="GO" id="GO:0005524">
    <property type="term" value="F:ATP binding"/>
    <property type="evidence" value="ECO:0007669"/>
    <property type="project" value="InterPro"/>
</dbReference>
<keyword evidence="1 3" id="KW-0808">Transferase</keyword>
<evidence type="ECO:0000313" key="4">
    <source>
        <dbReference type="Proteomes" id="UP000298649"/>
    </source>
</evidence>
<reference evidence="3 4" key="1">
    <citation type="submission" date="2019-04" db="EMBL/GenBank/DDBJ databases">
        <title>Complete genome sequence of Agrobacterium tumefaciens CFBP7129.</title>
        <authorList>
            <person name="Haryono M."/>
            <person name="Lin Y.-C."/>
            <person name="Lai E.-M."/>
            <person name="Kuo C.-H."/>
        </authorList>
    </citation>
    <scope>NUCLEOTIDE SEQUENCE [LARGE SCALE GENOMIC DNA]</scope>
    <source>
        <strain evidence="3 4">CFBP7129</strain>
    </source>
</reference>
<evidence type="ECO:0000259" key="2">
    <source>
        <dbReference type="Pfam" id="PF00288"/>
    </source>
</evidence>
<dbReference type="Pfam" id="PF00288">
    <property type="entry name" value="GHMP_kinases_N"/>
    <property type="match status" value="1"/>
</dbReference>
<dbReference type="AlphaFoldDB" id="A0A4D7YGW4"/>
<dbReference type="GO" id="GO:0016301">
    <property type="term" value="F:kinase activity"/>
    <property type="evidence" value="ECO:0007669"/>
    <property type="project" value="UniProtKB-KW"/>
</dbReference>
<dbReference type="SUPFAM" id="SSF54211">
    <property type="entry name" value="Ribosomal protein S5 domain 2-like"/>
    <property type="match status" value="1"/>
</dbReference>
<accession>A0A4D7YGW4</accession>
<dbReference type="PIRSF" id="PIRSF033887">
    <property type="entry name" value="PduX"/>
    <property type="match status" value="1"/>
</dbReference>
<feature type="domain" description="GHMP kinase N-terminal" evidence="2">
    <location>
        <begin position="85"/>
        <end position="153"/>
    </location>
</feature>